<feature type="transmembrane region" description="Helical" evidence="9">
    <location>
        <begin position="66"/>
        <end position="85"/>
    </location>
</feature>
<evidence type="ECO:0000313" key="10">
    <source>
        <dbReference type="EMBL" id="GAB78458.1"/>
    </source>
</evidence>
<dbReference type="GO" id="GO:0055085">
    <property type="term" value="P:transmembrane transport"/>
    <property type="evidence" value="ECO:0007669"/>
    <property type="project" value="TreeGrafter"/>
</dbReference>
<evidence type="ECO:0000313" key="11">
    <source>
        <dbReference type="Proteomes" id="UP000008495"/>
    </source>
</evidence>
<dbReference type="OrthoDB" id="9784366at2"/>
<feature type="region of interest" description="Disordered" evidence="8">
    <location>
        <begin position="18"/>
        <end position="48"/>
    </location>
</feature>
<dbReference type="AlphaFoldDB" id="K6V8A9"/>
<feature type="transmembrane region" description="Helical" evidence="9">
    <location>
        <begin position="211"/>
        <end position="234"/>
    </location>
</feature>
<dbReference type="PANTHER" id="PTHR21716:SF53">
    <property type="entry name" value="PERMEASE PERM-RELATED"/>
    <property type="match status" value="1"/>
</dbReference>
<protein>
    <recommendedName>
        <fullName evidence="12">AI-2E family transporter</fullName>
    </recommendedName>
</protein>
<dbReference type="InterPro" id="IPR002549">
    <property type="entry name" value="AI-2E-like"/>
</dbReference>
<keyword evidence="7 9" id="KW-0472">Membrane</keyword>
<evidence type="ECO:0000256" key="6">
    <source>
        <dbReference type="ARBA" id="ARBA00022989"/>
    </source>
</evidence>
<keyword evidence="4" id="KW-1003">Cell membrane</keyword>
<dbReference type="Proteomes" id="UP000008495">
    <property type="component" value="Unassembled WGS sequence"/>
</dbReference>
<comment type="caution">
    <text evidence="10">The sequence shown here is derived from an EMBL/GenBank/DDBJ whole genome shotgun (WGS) entry which is preliminary data.</text>
</comment>
<keyword evidence="3" id="KW-0813">Transport</keyword>
<dbReference type="EMBL" id="BAGZ01000009">
    <property type="protein sequence ID" value="GAB78458.1"/>
    <property type="molecule type" value="Genomic_DNA"/>
</dbReference>
<dbReference type="Pfam" id="PF01594">
    <property type="entry name" value="AI-2E_transport"/>
    <property type="match status" value="1"/>
</dbReference>
<proteinExistence type="inferred from homology"/>
<reference evidence="10 11" key="1">
    <citation type="submission" date="2012-08" db="EMBL/GenBank/DDBJ databases">
        <title>Whole genome shotgun sequence of Austwickia chelonae NBRC 105200.</title>
        <authorList>
            <person name="Yoshida I."/>
            <person name="Hosoyama A."/>
            <person name="Tsuchikane K."/>
            <person name="Katsumata H."/>
            <person name="Ando Y."/>
            <person name="Ohji S."/>
            <person name="Hamada M."/>
            <person name="Tamura T."/>
            <person name="Yamazoe A."/>
            <person name="Yamazaki S."/>
            <person name="Fujita N."/>
        </authorList>
    </citation>
    <scope>NUCLEOTIDE SEQUENCE [LARGE SCALE GENOMIC DNA]</scope>
    <source>
        <strain evidence="10 11">NBRC 105200</strain>
    </source>
</reference>
<keyword evidence="6 9" id="KW-1133">Transmembrane helix</keyword>
<evidence type="ECO:0000256" key="9">
    <source>
        <dbReference type="SAM" id="Phobius"/>
    </source>
</evidence>
<evidence type="ECO:0000256" key="5">
    <source>
        <dbReference type="ARBA" id="ARBA00022692"/>
    </source>
</evidence>
<evidence type="ECO:0000256" key="4">
    <source>
        <dbReference type="ARBA" id="ARBA00022475"/>
    </source>
</evidence>
<gene>
    <name evidence="10" type="ORF">AUCHE_09_00630</name>
</gene>
<keyword evidence="11" id="KW-1185">Reference proteome</keyword>
<feature type="transmembrane region" description="Helical" evidence="9">
    <location>
        <begin position="288"/>
        <end position="309"/>
    </location>
</feature>
<feature type="transmembrane region" description="Helical" evidence="9">
    <location>
        <begin position="255"/>
        <end position="282"/>
    </location>
</feature>
<name>K6V8A9_9MICO</name>
<feature type="transmembrane region" description="Helical" evidence="9">
    <location>
        <begin position="316"/>
        <end position="337"/>
    </location>
</feature>
<comment type="similarity">
    <text evidence="2">Belongs to the autoinducer-2 exporter (AI-2E) (TC 2.A.86) family.</text>
</comment>
<dbReference type="eggNOG" id="COG0628">
    <property type="taxonomic scope" value="Bacteria"/>
</dbReference>
<dbReference type="GO" id="GO:0005886">
    <property type="term" value="C:plasma membrane"/>
    <property type="evidence" value="ECO:0007669"/>
    <property type="project" value="UniProtKB-SubCell"/>
</dbReference>
<evidence type="ECO:0000256" key="2">
    <source>
        <dbReference type="ARBA" id="ARBA00009773"/>
    </source>
</evidence>
<evidence type="ECO:0000256" key="3">
    <source>
        <dbReference type="ARBA" id="ARBA00022448"/>
    </source>
</evidence>
<accession>K6V8A9</accession>
<feature type="transmembrane region" description="Helical" evidence="9">
    <location>
        <begin position="124"/>
        <end position="147"/>
    </location>
</feature>
<organism evidence="10 11">
    <name type="scientific">Austwickia chelonae NBRC 105200</name>
    <dbReference type="NCBI Taxonomy" id="1184607"/>
    <lineage>
        <taxon>Bacteria</taxon>
        <taxon>Bacillati</taxon>
        <taxon>Actinomycetota</taxon>
        <taxon>Actinomycetes</taxon>
        <taxon>Micrococcales</taxon>
        <taxon>Dermatophilaceae</taxon>
        <taxon>Austwickia</taxon>
    </lineage>
</organism>
<dbReference type="PANTHER" id="PTHR21716">
    <property type="entry name" value="TRANSMEMBRANE PROTEIN"/>
    <property type="match status" value="1"/>
</dbReference>
<feature type="transmembrane region" description="Helical" evidence="9">
    <location>
        <begin position="357"/>
        <end position="381"/>
    </location>
</feature>
<keyword evidence="5 9" id="KW-0812">Transmembrane</keyword>
<evidence type="ECO:0008006" key="12">
    <source>
        <dbReference type="Google" id="ProtNLM"/>
    </source>
</evidence>
<feature type="transmembrane region" description="Helical" evidence="9">
    <location>
        <begin position="91"/>
        <end position="112"/>
    </location>
</feature>
<sequence length="464" mass="49741">MARIPRFARRTLSTQTTNAVTIRTSPAPAEEPQKVSPTWSATSPDQVTRRDPIENVPFELRVAAGYAWRLIVIGVALWGLMKILAATTSVVIPLAVAILLTGLLMPMTVFLNHKLGMARHAASAVTMIVFLSVVVGLLSLAGSQLVAGVTDLVRQAGVGVDRVTAWLEQGPLHLGGDQIAQYIQSGRAWLTDNSKTLTTGVLRASDTAKEFFAGALIALISTFFFLAEGDRIWAWTVRLLPGIMRDRVHEAFRRGYVTLGAYAKTQCVVAAVDAVFITIGAWALGLPLLIPMGLIIFFGSFIPIIGAVISASLAVLVAFVVKGPFVALIMLAIILVVQQVEGHILQPVLMSKAVSLHPLAVILGVVLGSFLLGMVGALFSVPFMAVINTVMLYWAGHDMFPGLADGMSAVGNSAKELSGEKNGSDDIEAVEEQAQDSTRYIGDITPEHLEKEARRLAKVRSQEV</sequence>
<evidence type="ECO:0000256" key="1">
    <source>
        <dbReference type="ARBA" id="ARBA00004651"/>
    </source>
</evidence>
<comment type="subcellular location">
    <subcellularLocation>
        <location evidence="1">Cell membrane</location>
        <topology evidence="1">Multi-pass membrane protein</topology>
    </subcellularLocation>
</comment>
<evidence type="ECO:0000256" key="8">
    <source>
        <dbReference type="SAM" id="MobiDB-lite"/>
    </source>
</evidence>
<feature type="compositionally biased region" description="Polar residues" evidence="8">
    <location>
        <begin position="35"/>
        <end position="46"/>
    </location>
</feature>
<evidence type="ECO:0000256" key="7">
    <source>
        <dbReference type="ARBA" id="ARBA00023136"/>
    </source>
</evidence>